<dbReference type="PANTHER" id="PTHR42909:SF1">
    <property type="entry name" value="CARBOHYDRATE KINASE PFKB DOMAIN-CONTAINING PROTEIN"/>
    <property type="match status" value="1"/>
</dbReference>
<dbReference type="AlphaFoldDB" id="A0A8X7C7L7"/>
<dbReference type="PROSITE" id="PS00584">
    <property type="entry name" value="PFKB_KINASES_2"/>
    <property type="match status" value="1"/>
</dbReference>
<dbReference type="OrthoDB" id="6430759at2759"/>
<organism evidence="5 6">
    <name type="scientific">Trichonephila inaurata madagascariensis</name>
    <dbReference type="NCBI Taxonomy" id="2747483"/>
    <lineage>
        <taxon>Eukaryota</taxon>
        <taxon>Metazoa</taxon>
        <taxon>Ecdysozoa</taxon>
        <taxon>Arthropoda</taxon>
        <taxon>Chelicerata</taxon>
        <taxon>Arachnida</taxon>
        <taxon>Araneae</taxon>
        <taxon>Araneomorphae</taxon>
        <taxon>Entelegynae</taxon>
        <taxon>Araneoidea</taxon>
        <taxon>Nephilidae</taxon>
        <taxon>Trichonephila</taxon>
        <taxon>Trichonephila inaurata</taxon>
    </lineage>
</organism>
<dbReference type="PANTHER" id="PTHR42909">
    <property type="entry name" value="ZGC:136858"/>
    <property type="match status" value="1"/>
</dbReference>
<dbReference type="Gene3D" id="3.40.1190.20">
    <property type="match status" value="1"/>
</dbReference>
<feature type="domain" description="Carbohydrate kinase PfkB" evidence="4">
    <location>
        <begin position="32"/>
        <end position="188"/>
    </location>
</feature>
<comment type="caution">
    <text evidence="5">The sequence shown here is derived from an EMBL/GenBank/DDBJ whole genome shotgun (WGS) entry which is preliminary data.</text>
</comment>
<evidence type="ECO:0000313" key="5">
    <source>
        <dbReference type="EMBL" id="GFY56372.1"/>
    </source>
</evidence>
<dbReference type="Pfam" id="PF00294">
    <property type="entry name" value="PfkB"/>
    <property type="match status" value="1"/>
</dbReference>
<dbReference type="Proteomes" id="UP000886998">
    <property type="component" value="Unassembled WGS sequence"/>
</dbReference>
<evidence type="ECO:0000313" key="6">
    <source>
        <dbReference type="Proteomes" id="UP000886998"/>
    </source>
</evidence>
<dbReference type="GO" id="GO:0006796">
    <property type="term" value="P:phosphate-containing compound metabolic process"/>
    <property type="evidence" value="ECO:0007669"/>
    <property type="project" value="UniProtKB-ARBA"/>
</dbReference>
<dbReference type="GO" id="GO:0016301">
    <property type="term" value="F:kinase activity"/>
    <property type="evidence" value="ECO:0007669"/>
    <property type="project" value="UniProtKB-KW"/>
</dbReference>
<name>A0A8X7C7L7_9ARAC</name>
<evidence type="ECO:0000256" key="3">
    <source>
        <dbReference type="ARBA" id="ARBA00022777"/>
    </source>
</evidence>
<sequence length="214" mass="23087">MSSGARSTVKFSHYRQSANFVWFEPTDLSRAFRPFQASPKWRSALAYASPNLNELRVMHNIVFGKDYQLSAGPGDNLEEVLDESLKLGVPLLDGHLHTLIVTLGPHGVLLITNLPSEILFPTGQEPTPKDKVRAVYYSAPKPEKLVSVSGAGDCFAAGMIGSILKGLDPEDCIRAGQRAALLSLSSHLSVPDSICPQAVFSKGNEVKSSVSVLL</sequence>
<reference evidence="5" key="1">
    <citation type="submission" date="2020-08" db="EMBL/GenBank/DDBJ databases">
        <title>Multicomponent nature underlies the extraordinary mechanical properties of spider dragline silk.</title>
        <authorList>
            <person name="Kono N."/>
            <person name="Nakamura H."/>
            <person name="Mori M."/>
            <person name="Yoshida Y."/>
            <person name="Ohtoshi R."/>
            <person name="Malay A.D."/>
            <person name="Moran D.A.P."/>
            <person name="Tomita M."/>
            <person name="Numata K."/>
            <person name="Arakawa K."/>
        </authorList>
    </citation>
    <scope>NUCLEOTIDE SEQUENCE</scope>
</reference>
<dbReference type="SUPFAM" id="SSF53613">
    <property type="entry name" value="Ribokinase-like"/>
    <property type="match status" value="1"/>
</dbReference>
<gene>
    <name evidence="5" type="primary">AVEN_195022_1</name>
    <name evidence="5" type="ORF">TNIN_413731</name>
</gene>
<protein>
    <submittedName>
        <fullName evidence="5">PfkB domain-containing protein</fullName>
    </submittedName>
</protein>
<evidence type="ECO:0000259" key="4">
    <source>
        <dbReference type="Pfam" id="PF00294"/>
    </source>
</evidence>
<dbReference type="GO" id="GO:0016798">
    <property type="term" value="F:hydrolase activity, acting on glycosyl bonds"/>
    <property type="evidence" value="ECO:0007669"/>
    <property type="project" value="TreeGrafter"/>
</dbReference>
<dbReference type="InterPro" id="IPR011611">
    <property type="entry name" value="PfkB_dom"/>
</dbReference>
<dbReference type="GO" id="GO:0005737">
    <property type="term" value="C:cytoplasm"/>
    <property type="evidence" value="ECO:0007669"/>
    <property type="project" value="TreeGrafter"/>
</dbReference>
<keyword evidence="2" id="KW-0479">Metal-binding</keyword>
<dbReference type="GO" id="GO:0046872">
    <property type="term" value="F:metal ion binding"/>
    <property type="evidence" value="ECO:0007669"/>
    <property type="project" value="UniProtKB-KW"/>
</dbReference>
<keyword evidence="3" id="KW-0418">Kinase</keyword>
<dbReference type="EMBL" id="BMAV01010931">
    <property type="protein sequence ID" value="GFY56372.1"/>
    <property type="molecule type" value="Genomic_DNA"/>
</dbReference>
<proteinExistence type="predicted"/>
<keyword evidence="1" id="KW-0808">Transferase</keyword>
<keyword evidence="6" id="KW-1185">Reference proteome</keyword>
<dbReference type="InterPro" id="IPR029056">
    <property type="entry name" value="Ribokinase-like"/>
</dbReference>
<accession>A0A8X7C7L7</accession>
<evidence type="ECO:0000256" key="1">
    <source>
        <dbReference type="ARBA" id="ARBA00022679"/>
    </source>
</evidence>
<dbReference type="InterPro" id="IPR002173">
    <property type="entry name" value="Carboh/pur_kinase_PfkB_CS"/>
</dbReference>
<evidence type="ECO:0000256" key="2">
    <source>
        <dbReference type="ARBA" id="ARBA00022723"/>
    </source>
</evidence>
<dbReference type="GO" id="GO:0004730">
    <property type="term" value="F:pseudouridylate synthase activity"/>
    <property type="evidence" value="ECO:0007669"/>
    <property type="project" value="TreeGrafter"/>
</dbReference>